<dbReference type="InterPro" id="IPR005123">
    <property type="entry name" value="Oxoglu/Fe-dep_dioxygenase_dom"/>
</dbReference>
<evidence type="ECO:0000256" key="4">
    <source>
        <dbReference type="ARBA" id="ARBA00023002"/>
    </source>
</evidence>
<dbReference type="GO" id="GO:0031418">
    <property type="term" value="F:L-ascorbic acid binding"/>
    <property type="evidence" value="ECO:0007669"/>
    <property type="project" value="UniProtKB-KW"/>
</dbReference>
<evidence type="ECO:0000256" key="3">
    <source>
        <dbReference type="ARBA" id="ARBA00022896"/>
    </source>
</evidence>
<protein>
    <submittedName>
        <fullName evidence="9">1-aminocyclopropane-1-carboxylate oxidase homolog 1-like</fullName>
    </submittedName>
</protein>
<keyword evidence="2 6" id="KW-0479">Metal-binding</keyword>
<dbReference type="GO" id="GO:0009805">
    <property type="term" value="P:coumarin biosynthetic process"/>
    <property type="evidence" value="ECO:0007669"/>
    <property type="project" value="UniProtKB-ARBA"/>
</dbReference>
<dbReference type="InterPro" id="IPR026992">
    <property type="entry name" value="DIOX_N"/>
</dbReference>
<dbReference type="OrthoDB" id="288590at2759"/>
<reference evidence="9" key="1">
    <citation type="submission" date="2025-08" db="UniProtKB">
        <authorList>
            <consortium name="RefSeq"/>
        </authorList>
    </citation>
    <scope>IDENTIFICATION</scope>
</reference>
<keyword evidence="8" id="KW-1185">Reference proteome</keyword>
<dbReference type="FunFam" id="2.60.120.330:FF:000005">
    <property type="entry name" value="1-aminocyclopropane-1-carboxylate oxidase homolog 1"/>
    <property type="match status" value="1"/>
</dbReference>
<keyword evidence="4 6" id="KW-0560">Oxidoreductase</keyword>
<gene>
    <name evidence="9" type="primary">LOC105171699</name>
</gene>
<name>A0A6I9TVS0_SESIN</name>
<dbReference type="PROSITE" id="PS51471">
    <property type="entry name" value="FE2OG_OXY"/>
    <property type="match status" value="1"/>
</dbReference>
<accession>A0A6I9TVS0</accession>
<dbReference type="GO" id="GO:0046872">
    <property type="term" value="F:metal ion binding"/>
    <property type="evidence" value="ECO:0007669"/>
    <property type="project" value="UniProtKB-KW"/>
</dbReference>
<keyword evidence="5 6" id="KW-0408">Iron</keyword>
<evidence type="ECO:0000256" key="1">
    <source>
        <dbReference type="ARBA" id="ARBA00008056"/>
    </source>
</evidence>
<evidence type="ECO:0000259" key="7">
    <source>
        <dbReference type="PROSITE" id="PS51471"/>
    </source>
</evidence>
<dbReference type="RefSeq" id="XP_011091196.2">
    <property type="nucleotide sequence ID" value="XM_011092894.2"/>
</dbReference>
<comment type="similarity">
    <text evidence="1 6">Belongs to the iron/ascorbate-dependent oxidoreductase family.</text>
</comment>
<dbReference type="InterPro" id="IPR027443">
    <property type="entry name" value="IPNS-like_sf"/>
</dbReference>
<sequence length="424" mass="48087">MVSIPNTKTYCEFPYLSSLQFISTRIHNIEFQDQEFLVELPLCIHSNLRVLPHLHLMAGGIDASAAGDQQYDRMEMLKAFDQTEAGVKGLIDSGLTKIPKIFVRPSEDLAQDQLTYKNIQVQVPVIDLSGILDADRRKQIVEQVRMASETWGFFQVVNHGIPPTVLDGMIDGIMKFNEMDVEEKRRYYSRDLTRRVRFISNFDLFASKTANWRDTMNISFPNQIDSEKLPASCRDNTVEYINHVKILGKTLLELLAEALGLCPDHLNNMECSKGHQVSCHYYPACPEPELTLGATKHSDPGFLTILLQNQISGLQVLYQDQWVNVEPTPGGLVVNIGDLLQLVSNGRFISNKHRVIANSTGPRISVAYFFSGPISEVKTYGPIKELISEENPAKYRDLLLTEYMGRFMKTGLDDENWGIDYYKL</sequence>
<evidence type="ECO:0000313" key="9">
    <source>
        <dbReference type="RefSeq" id="XP_011091196.2"/>
    </source>
</evidence>
<dbReference type="GO" id="GO:0016706">
    <property type="term" value="F:2-oxoglutarate-dependent dioxygenase activity"/>
    <property type="evidence" value="ECO:0007669"/>
    <property type="project" value="UniProtKB-ARBA"/>
</dbReference>
<dbReference type="KEGG" id="sind:105171699"/>
<dbReference type="PANTHER" id="PTHR10209:SF429">
    <property type="entry name" value="1-AMINOCYCLOPROPANE-1-CARBOXYLATE OXIDASE HOMOLOG 1-LIKE"/>
    <property type="match status" value="1"/>
</dbReference>
<dbReference type="GO" id="GO:0002238">
    <property type="term" value="P:response to molecule of fungal origin"/>
    <property type="evidence" value="ECO:0007669"/>
    <property type="project" value="UniProtKB-ARBA"/>
</dbReference>
<dbReference type="Pfam" id="PF03171">
    <property type="entry name" value="2OG-FeII_Oxy"/>
    <property type="match status" value="1"/>
</dbReference>
<evidence type="ECO:0000256" key="2">
    <source>
        <dbReference type="ARBA" id="ARBA00022723"/>
    </source>
</evidence>
<dbReference type="PANTHER" id="PTHR10209">
    <property type="entry name" value="OXIDOREDUCTASE, 2OG-FE II OXYGENASE FAMILY PROTEIN"/>
    <property type="match status" value="1"/>
</dbReference>
<dbReference type="InParanoid" id="A0A6I9TVS0"/>
<dbReference type="Proteomes" id="UP000504604">
    <property type="component" value="Linkage group LG10"/>
</dbReference>
<dbReference type="Pfam" id="PF14226">
    <property type="entry name" value="DIOX_N"/>
    <property type="match status" value="1"/>
</dbReference>
<dbReference type="SUPFAM" id="SSF51197">
    <property type="entry name" value="Clavaminate synthase-like"/>
    <property type="match status" value="1"/>
</dbReference>
<dbReference type="AlphaFoldDB" id="A0A6I9TVS0"/>
<feature type="domain" description="Fe2OG dioxygenase" evidence="7">
    <location>
        <begin position="273"/>
        <end position="372"/>
    </location>
</feature>
<proteinExistence type="inferred from homology"/>
<keyword evidence="3" id="KW-0847">Vitamin C</keyword>
<dbReference type="Gene3D" id="2.60.120.330">
    <property type="entry name" value="B-lactam Antibiotic, Isopenicillin N Synthase, Chain"/>
    <property type="match status" value="1"/>
</dbReference>
<organism evidence="8 9">
    <name type="scientific">Sesamum indicum</name>
    <name type="common">Oriental sesame</name>
    <name type="synonym">Sesamum orientale</name>
    <dbReference type="NCBI Taxonomy" id="4182"/>
    <lineage>
        <taxon>Eukaryota</taxon>
        <taxon>Viridiplantae</taxon>
        <taxon>Streptophyta</taxon>
        <taxon>Embryophyta</taxon>
        <taxon>Tracheophyta</taxon>
        <taxon>Spermatophyta</taxon>
        <taxon>Magnoliopsida</taxon>
        <taxon>eudicotyledons</taxon>
        <taxon>Gunneridae</taxon>
        <taxon>Pentapetalae</taxon>
        <taxon>asterids</taxon>
        <taxon>lamiids</taxon>
        <taxon>Lamiales</taxon>
        <taxon>Pedaliaceae</taxon>
        <taxon>Sesamum</taxon>
    </lineage>
</organism>
<dbReference type="GeneID" id="105171699"/>
<evidence type="ECO:0000256" key="5">
    <source>
        <dbReference type="ARBA" id="ARBA00023004"/>
    </source>
</evidence>
<evidence type="ECO:0000313" key="8">
    <source>
        <dbReference type="Proteomes" id="UP000504604"/>
    </source>
</evidence>
<evidence type="ECO:0000256" key="6">
    <source>
        <dbReference type="RuleBase" id="RU003682"/>
    </source>
</evidence>
<dbReference type="InterPro" id="IPR044861">
    <property type="entry name" value="IPNS-like_FE2OG_OXY"/>
</dbReference>